<dbReference type="AlphaFoldDB" id="A0A843XTL7"/>
<dbReference type="PANTHER" id="PTHR46554:SF2">
    <property type="entry name" value="TFIIS N-TERMINAL DOMAIN-CONTAINING PROTEIN"/>
    <property type="match status" value="1"/>
</dbReference>
<dbReference type="SMART" id="SM00509">
    <property type="entry name" value="TFS2N"/>
    <property type="match status" value="1"/>
</dbReference>
<evidence type="ECO:0000313" key="6">
    <source>
        <dbReference type="Proteomes" id="UP000652761"/>
    </source>
</evidence>
<dbReference type="EMBL" id="NMUH01012324">
    <property type="protein sequence ID" value="MQM22177.1"/>
    <property type="molecule type" value="Genomic_DNA"/>
</dbReference>
<organism evidence="5 6">
    <name type="scientific">Colocasia esculenta</name>
    <name type="common">Wild taro</name>
    <name type="synonym">Arum esculentum</name>
    <dbReference type="NCBI Taxonomy" id="4460"/>
    <lineage>
        <taxon>Eukaryota</taxon>
        <taxon>Viridiplantae</taxon>
        <taxon>Streptophyta</taxon>
        <taxon>Embryophyta</taxon>
        <taxon>Tracheophyta</taxon>
        <taxon>Spermatophyta</taxon>
        <taxon>Magnoliopsida</taxon>
        <taxon>Liliopsida</taxon>
        <taxon>Araceae</taxon>
        <taxon>Aroideae</taxon>
        <taxon>Colocasieae</taxon>
        <taxon>Colocasia</taxon>
    </lineage>
</organism>
<dbReference type="Pfam" id="PF08711">
    <property type="entry name" value="Med26"/>
    <property type="match status" value="1"/>
</dbReference>
<dbReference type="GO" id="GO:0005634">
    <property type="term" value="C:nucleus"/>
    <property type="evidence" value="ECO:0007669"/>
    <property type="project" value="UniProtKB-SubCell"/>
</dbReference>
<protein>
    <recommendedName>
        <fullName evidence="4">TFIIS N-terminal domain-containing protein</fullName>
    </recommendedName>
</protein>
<keyword evidence="6" id="KW-1185">Reference proteome</keyword>
<reference evidence="5" key="1">
    <citation type="submission" date="2017-07" db="EMBL/GenBank/DDBJ databases">
        <title>Taro Niue Genome Assembly and Annotation.</title>
        <authorList>
            <person name="Atibalentja N."/>
            <person name="Keating K."/>
            <person name="Fields C.J."/>
        </authorList>
    </citation>
    <scope>NUCLEOTIDE SEQUENCE</scope>
    <source>
        <strain evidence="5">Niue_2</strain>
        <tissue evidence="5">Leaf</tissue>
    </source>
</reference>
<sequence>LWRQYILLTREIKGLGYWGSPVGSLSRGIGLRRRSSRVSWRGAMAVTRSSSSFPRRRKRRMIWKSQEERAMVLPPVSRRNASSAPWRRRRGGCEPDSYDEAEALTEEMEEESLMIGEVMRIKEIVANQDDEPDSLLFESLRRLQLMGISVETLKATEIGKAVNGLRKHHLKEIRHLVQMLIDLWEHGSIEKRWTSLMRKFDYF</sequence>
<dbReference type="PROSITE" id="PS51319">
    <property type="entry name" value="TFIIS_N"/>
    <property type="match status" value="1"/>
</dbReference>
<keyword evidence="2 3" id="KW-0539">Nucleus</keyword>
<evidence type="ECO:0000313" key="5">
    <source>
        <dbReference type="EMBL" id="MQM22177.1"/>
    </source>
</evidence>
<dbReference type="InterPro" id="IPR035441">
    <property type="entry name" value="TFIIS/LEDGF_dom_sf"/>
</dbReference>
<dbReference type="OrthoDB" id="1939063at2759"/>
<feature type="non-terminal residue" evidence="5">
    <location>
        <position position="203"/>
    </location>
</feature>
<dbReference type="InterPro" id="IPR003617">
    <property type="entry name" value="TFIIS/CRSP70_N_sub"/>
</dbReference>
<evidence type="ECO:0000259" key="4">
    <source>
        <dbReference type="PROSITE" id="PS51319"/>
    </source>
</evidence>
<dbReference type="CDD" id="cd00183">
    <property type="entry name" value="TFIIS_I"/>
    <property type="match status" value="1"/>
</dbReference>
<evidence type="ECO:0000256" key="3">
    <source>
        <dbReference type="PROSITE-ProRule" id="PRU00649"/>
    </source>
</evidence>
<proteinExistence type="predicted"/>
<evidence type="ECO:0000256" key="1">
    <source>
        <dbReference type="ARBA" id="ARBA00004123"/>
    </source>
</evidence>
<gene>
    <name evidence="5" type="ORF">Taro_055225</name>
</gene>
<comment type="caution">
    <text evidence="5">The sequence shown here is derived from an EMBL/GenBank/DDBJ whole genome shotgun (WGS) entry which is preliminary data.</text>
</comment>
<evidence type="ECO:0000256" key="2">
    <source>
        <dbReference type="ARBA" id="ARBA00023242"/>
    </source>
</evidence>
<feature type="domain" description="TFIIS N-terminal" evidence="4">
    <location>
        <begin position="116"/>
        <end position="191"/>
    </location>
</feature>
<dbReference type="SUPFAM" id="SSF47676">
    <property type="entry name" value="Conserved domain common to transcription factors TFIIS, elongin A, CRSP70"/>
    <property type="match status" value="1"/>
</dbReference>
<comment type="subcellular location">
    <subcellularLocation>
        <location evidence="1 3">Nucleus</location>
    </subcellularLocation>
</comment>
<dbReference type="Proteomes" id="UP000652761">
    <property type="component" value="Unassembled WGS sequence"/>
</dbReference>
<dbReference type="InterPro" id="IPR017923">
    <property type="entry name" value="TFIIS_N"/>
</dbReference>
<name>A0A843XTL7_COLES</name>
<accession>A0A843XTL7</accession>
<dbReference type="PANTHER" id="PTHR46554">
    <property type="entry name" value="MEDIATOR OF RNA POLYMERASE II TRANSCRIPTION SUBUNIT 26A-RELATED"/>
    <property type="match status" value="1"/>
</dbReference>
<dbReference type="Gene3D" id="1.20.930.10">
    <property type="entry name" value="Conserved domain common to transcription factors TFIIS, elongin A, CRSP70"/>
    <property type="match status" value="1"/>
</dbReference>